<sequence length="96" mass="9895">MRQIALSGFTIGRLTVWGGAATIGTKAHDLEEGTPMSEPTYSPPAPRTAGWGAIALLSIAVAVAVALLYTVVMPAQMTRPPAVEAAESITPTPPQP</sequence>
<dbReference type="Proteomes" id="UP000242447">
    <property type="component" value="Chromosome"/>
</dbReference>
<keyword evidence="3" id="KW-1185">Reference proteome</keyword>
<evidence type="ECO:0000313" key="3">
    <source>
        <dbReference type="Proteomes" id="UP000242447"/>
    </source>
</evidence>
<keyword evidence="1" id="KW-0812">Transmembrane</keyword>
<keyword evidence="1" id="KW-0472">Membrane</keyword>
<dbReference type="STRING" id="92947.BVG79_01420"/>
<organism evidence="2 3">
    <name type="scientific">Ketogulonicigenium robustum</name>
    <dbReference type="NCBI Taxonomy" id="92947"/>
    <lineage>
        <taxon>Bacteria</taxon>
        <taxon>Pseudomonadati</taxon>
        <taxon>Pseudomonadota</taxon>
        <taxon>Alphaproteobacteria</taxon>
        <taxon>Rhodobacterales</taxon>
        <taxon>Roseobacteraceae</taxon>
        <taxon>Ketogulonicigenium</taxon>
    </lineage>
</organism>
<reference evidence="2 3" key="1">
    <citation type="submission" date="2017-02" db="EMBL/GenBank/DDBJ databases">
        <title>Ketogulonicigenium robustum SPU B003 Genome sequencing and assembly.</title>
        <authorList>
            <person name="Li Y."/>
            <person name="Liu L."/>
            <person name="Wang C."/>
            <person name="Zhang M."/>
            <person name="Zhang T."/>
            <person name="Zhang Y."/>
        </authorList>
    </citation>
    <scope>NUCLEOTIDE SEQUENCE [LARGE SCALE GENOMIC DNA]</scope>
    <source>
        <strain evidence="2 3">SPU_B003</strain>
    </source>
</reference>
<proteinExistence type="predicted"/>
<gene>
    <name evidence="2" type="ORF">BVG79_01420</name>
</gene>
<keyword evidence="1" id="KW-1133">Transmembrane helix</keyword>
<name>A0A1W6NZT1_9RHOB</name>
<accession>A0A1W6NZT1</accession>
<feature type="transmembrane region" description="Helical" evidence="1">
    <location>
        <begin position="49"/>
        <end position="72"/>
    </location>
</feature>
<dbReference type="AlphaFoldDB" id="A0A1W6NZT1"/>
<dbReference type="EMBL" id="CP019937">
    <property type="protein sequence ID" value="ARO14766.1"/>
    <property type="molecule type" value="Genomic_DNA"/>
</dbReference>
<evidence type="ECO:0000256" key="1">
    <source>
        <dbReference type="SAM" id="Phobius"/>
    </source>
</evidence>
<protein>
    <submittedName>
        <fullName evidence="2">Uncharacterized protein</fullName>
    </submittedName>
</protein>
<evidence type="ECO:0000313" key="2">
    <source>
        <dbReference type="EMBL" id="ARO14766.1"/>
    </source>
</evidence>
<dbReference type="KEGG" id="kro:BVG79_01420"/>